<evidence type="ECO:0000256" key="1">
    <source>
        <dbReference type="ARBA" id="ARBA00004651"/>
    </source>
</evidence>
<feature type="transmembrane region" description="Helical" evidence="7">
    <location>
        <begin position="56"/>
        <end position="81"/>
    </location>
</feature>
<keyword evidence="2 7" id="KW-0813">Transport</keyword>
<evidence type="ECO:0000313" key="9">
    <source>
        <dbReference type="EMBL" id="KAA1380894.1"/>
    </source>
</evidence>
<dbReference type="GO" id="GO:0005886">
    <property type="term" value="C:plasma membrane"/>
    <property type="evidence" value="ECO:0007669"/>
    <property type="project" value="UniProtKB-SubCell"/>
</dbReference>
<feature type="domain" description="ABC transmembrane type-1" evidence="8">
    <location>
        <begin position="56"/>
        <end position="242"/>
    </location>
</feature>
<dbReference type="Proteomes" id="UP001515100">
    <property type="component" value="Unassembled WGS sequence"/>
</dbReference>
<sequence length="255" mass="26513">MVVVAVAAPLIAPFDPDAVDLNAFLSSPGTAGHLMGTDGAGRDILSRVMFGARLSLLAPLVVVIVSTLLGTVLGLACGWLGGAVDSFLSRVIEFLFAFPSLLVAMLAVALFGPGLLAPTIGLMIAYTPYTARLVRNLVLQEKARPYIEAYRVQGYSGTAIATRKIVPNISPTLLAQSALGFGYVMVDLAALSYLGLGVQPPTSDWGVMVAEGQDALVQSVIWPVLFPCLAIVAVVIAVNIIGDYIGEKLTGGSIA</sequence>
<evidence type="ECO:0000256" key="4">
    <source>
        <dbReference type="ARBA" id="ARBA00022692"/>
    </source>
</evidence>
<evidence type="ECO:0000256" key="2">
    <source>
        <dbReference type="ARBA" id="ARBA00022448"/>
    </source>
</evidence>
<protein>
    <submittedName>
        <fullName evidence="9">ABC transporter permease</fullName>
    </submittedName>
</protein>
<feature type="transmembrane region" description="Helical" evidence="7">
    <location>
        <begin position="173"/>
        <end position="196"/>
    </location>
</feature>
<feature type="transmembrane region" description="Helical" evidence="7">
    <location>
        <begin position="216"/>
        <end position="241"/>
    </location>
</feature>
<feature type="transmembrane region" description="Helical" evidence="7">
    <location>
        <begin position="101"/>
        <end position="126"/>
    </location>
</feature>
<dbReference type="InterPro" id="IPR000515">
    <property type="entry name" value="MetI-like"/>
</dbReference>
<dbReference type="InterPro" id="IPR035906">
    <property type="entry name" value="MetI-like_sf"/>
</dbReference>
<dbReference type="PROSITE" id="PS50928">
    <property type="entry name" value="ABC_TM1"/>
    <property type="match status" value="1"/>
</dbReference>
<reference evidence="9" key="1">
    <citation type="submission" date="2019-09" db="EMBL/GenBank/DDBJ databases">
        <authorList>
            <person name="Li J."/>
        </authorList>
    </citation>
    <scope>NUCLEOTIDE SEQUENCE [LARGE SCALE GENOMIC DNA]</scope>
    <source>
        <strain evidence="9">NRBC 14897</strain>
    </source>
</reference>
<dbReference type="GO" id="GO:0055085">
    <property type="term" value="P:transmembrane transport"/>
    <property type="evidence" value="ECO:0007669"/>
    <property type="project" value="InterPro"/>
</dbReference>
<evidence type="ECO:0000313" key="10">
    <source>
        <dbReference type="Proteomes" id="UP001515100"/>
    </source>
</evidence>
<evidence type="ECO:0000256" key="6">
    <source>
        <dbReference type="ARBA" id="ARBA00023136"/>
    </source>
</evidence>
<dbReference type="SUPFAM" id="SSF161098">
    <property type="entry name" value="MetI-like"/>
    <property type="match status" value="1"/>
</dbReference>
<dbReference type="PANTHER" id="PTHR43386:SF25">
    <property type="entry name" value="PEPTIDE ABC TRANSPORTER PERMEASE PROTEIN"/>
    <property type="match status" value="1"/>
</dbReference>
<dbReference type="OrthoDB" id="8906042at2"/>
<dbReference type="Pfam" id="PF00528">
    <property type="entry name" value="BPD_transp_1"/>
    <property type="match status" value="1"/>
</dbReference>
<dbReference type="AlphaFoldDB" id="A0A641AS07"/>
<proteinExistence type="inferred from homology"/>
<keyword evidence="10" id="KW-1185">Reference proteome</keyword>
<organism evidence="9 10">
    <name type="scientific">Aeromicrobium fastidiosum</name>
    <dbReference type="NCBI Taxonomy" id="52699"/>
    <lineage>
        <taxon>Bacteria</taxon>
        <taxon>Bacillati</taxon>
        <taxon>Actinomycetota</taxon>
        <taxon>Actinomycetes</taxon>
        <taxon>Propionibacteriales</taxon>
        <taxon>Nocardioidaceae</taxon>
        <taxon>Aeromicrobium</taxon>
    </lineage>
</organism>
<dbReference type="InterPro" id="IPR050366">
    <property type="entry name" value="BP-dependent_transpt_permease"/>
</dbReference>
<keyword evidence="4 7" id="KW-0812">Transmembrane</keyword>
<keyword evidence="3" id="KW-1003">Cell membrane</keyword>
<comment type="similarity">
    <text evidence="7">Belongs to the binding-protein-dependent transport system permease family.</text>
</comment>
<evidence type="ECO:0000259" key="8">
    <source>
        <dbReference type="PROSITE" id="PS50928"/>
    </source>
</evidence>
<gene>
    <name evidence="9" type="ORF">ESP62_002385</name>
</gene>
<keyword evidence="5 7" id="KW-1133">Transmembrane helix</keyword>
<keyword evidence="6 7" id="KW-0472">Membrane</keyword>
<dbReference type="CDD" id="cd06261">
    <property type="entry name" value="TM_PBP2"/>
    <property type="match status" value="1"/>
</dbReference>
<accession>A0A641AS07</accession>
<comment type="caution">
    <text evidence="9">The sequence shown here is derived from an EMBL/GenBank/DDBJ whole genome shotgun (WGS) entry which is preliminary data.</text>
</comment>
<comment type="subcellular location">
    <subcellularLocation>
        <location evidence="1 7">Cell membrane</location>
        <topology evidence="1 7">Multi-pass membrane protein</topology>
    </subcellularLocation>
</comment>
<evidence type="ECO:0000256" key="5">
    <source>
        <dbReference type="ARBA" id="ARBA00022989"/>
    </source>
</evidence>
<dbReference type="Gene3D" id="1.10.3720.10">
    <property type="entry name" value="MetI-like"/>
    <property type="match status" value="1"/>
</dbReference>
<evidence type="ECO:0000256" key="3">
    <source>
        <dbReference type="ARBA" id="ARBA00022475"/>
    </source>
</evidence>
<dbReference type="PANTHER" id="PTHR43386">
    <property type="entry name" value="OLIGOPEPTIDE TRANSPORT SYSTEM PERMEASE PROTEIN APPC"/>
    <property type="match status" value="1"/>
</dbReference>
<name>A0A641AS07_9ACTN</name>
<evidence type="ECO:0000256" key="7">
    <source>
        <dbReference type="RuleBase" id="RU363032"/>
    </source>
</evidence>
<dbReference type="EMBL" id="SDPP02000001">
    <property type="protein sequence ID" value="KAA1380894.1"/>
    <property type="molecule type" value="Genomic_DNA"/>
</dbReference>